<evidence type="ECO:0000313" key="3">
    <source>
        <dbReference type="EMBL" id="GFY84336.1"/>
    </source>
</evidence>
<name>A0A7J0EDS1_9ERIC</name>
<dbReference type="InterPro" id="IPR004176">
    <property type="entry name" value="Clp_R_N"/>
</dbReference>
<proteinExistence type="predicted"/>
<dbReference type="InterPro" id="IPR044217">
    <property type="entry name" value="CLPT1/2"/>
</dbReference>
<dbReference type="SUPFAM" id="SSF81923">
    <property type="entry name" value="Double Clp-N motif"/>
    <property type="match status" value="1"/>
</dbReference>
<gene>
    <name evidence="3" type="ORF">Acr_03g0011100</name>
</gene>
<dbReference type="AlphaFoldDB" id="A0A7J0EDS1"/>
<evidence type="ECO:0000259" key="2">
    <source>
        <dbReference type="PROSITE" id="PS51903"/>
    </source>
</evidence>
<dbReference type="PANTHER" id="PTHR47016">
    <property type="entry name" value="ATP-DEPENDENT CLP PROTEASE ATP-BINDING SUBUNIT CLPT1, CHLOROPLASTIC"/>
    <property type="match status" value="1"/>
</dbReference>
<sequence length="455" mass="48892">MATNTISVLPIPPCCRKTQNYPLSHPPSLKPGILVTSFIGTKLSIRPTSHRRRSTAASASAALSRLPTLKQGDSSEEPPKWSARAIKALVMGELEAHKLCYRQTGTESLLLGILVEGTSLAAKFLRANGITIFKVQDEIVKLLGKGNLFNRSPSTPPLTKPARRALDWAVDEKLKSGESGEITATYMLLGIWSVKESAGHRIMATLGFDDEKAKELAKSVSSILGLSTRTLRRRFPIQADDLESEWPSAKAVGPIPNLIVTAGNVLEVYVVRVQEEVSSSGRDSRGPAEAKHGGGGIMAGVSGASLELVCHYRHIFQDTGGFDGVRTRESVILAFQDAKISVLEFDDSIHGLHTSSMHCFEGPDWLHLKSGRESFGGGPLVKVDPQGRCAGVLVYGLQMIILEAAEAGSGLVVQENAFTAGGAVSARIESSSVISLRDLDINHVKDFIFVHGEPK</sequence>
<keyword evidence="1" id="KW-0677">Repeat</keyword>
<organism evidence="3 4">
    <name type="scientific">Actinidia rufa</name>
    <dbReference type="NCBI Taxonomy" id="165716"/>
    <lineage>
        <taxon>Eukaryota</taxon>
        <taxon>Viridiplantae</taxon>
        <taxon>Streptophyta</taxon>
        <taxon>Embryophyta</taxon>
        <taxon>Tracheophyta</taxon>
        <taxon>Spermatophyta</taxon>
        <taxon>Magnoliopsida</taxon>
        <taxon>eudicotyledons</taxon>
        <taxon>Gunneridae</taxon>
        <taxon>Pentapetalae</taxon>
        <taxon>asterids</taxon>
        <taxon>Ericales</taxon>
        <taxon>Actinidiaceae</taxon>
        <taxon>Actinidia</taxon>
    </lineage>
</organism>
<dbReference type="OrthoDB" id="1692721at2759"/>
<dbReference type="Proteomes" id="UP000585474">
    <property type="component" value="Unassembled WGS sequence"/>
</dbReference>
<keyword evidence="4" id="KW-1185">Reference proteome</keyword>
<protein>
    <submittedName>
        <fullName evidence="3">Cleavage and polyadenylation specificity factor 160</fullName>
    </submittedName>
</protein>
<dbReference type="PANTHER" id="PTHR47016:SF1">
    <property type="entry name" value="ATP-DEPENDENT CLP PROTEASE ATP-BINDING SUBUNIT CLPT1, CHLOROPLASTIC"/>
    <property type="match status" value="1"/>
</dbReference>
<comment type="caution">
    <text evidence="3">The sequence shown here is derived from an EMBL/GenBank/DDBJ whole genome shotgun (WGS) entry which is preliminary data.</text>
</comment>
<dbReference type="Pfam" id="PF02861">
    <property type="entry name" value="Clp_N"/>
    <property type="match status" value="1"/>
</dbReference>
<evidence type="ECO:0000313" key="4">
    <source>
        <dbReference type="Proteomes" id="UP000585474"/>
    </source>
</evidence>
<dbReference type="EMBL" id="BJWL01000003">
    <property type="protein sequence ID" value="GFY84336.1"/>
    <property type="molecule type" value="Genomic_DNA"/>
</dbReference>
<dbReference type="PROSITE" id="PS51903">
    <property type="entry name" value="CLP_R"/>
    <property type="match status" value="1"/>
</dbReference>
<accession>A0A7J0EDS1</accession>
<feature type="domain" description="Clp R" evidence="2">
    <location>
        <begin position="78"/>
        <end position="223"/>
    </location>
</feature>
<reference evidence="3 4" key="1">
    <citation type="submission" date="2019-07" db="EMBL/GenBank/DDBJ databases">
        <title>De Novo Assembly of kiwifruit Actinidia rufa.</title>
        <authorList>
            <person name="Sugita-Konishi S."/>
            <person name="Sato K."/>
            <person name="Mori E."/>
            <person name="Abe Y."/>
            <person name="Kisaki G."/>
            <person name="Hamano K."/>
            <person name="Suezawa K."/>
            <person name="Otani M."/>
            <person name="Fukuda T."/>
            <person name="Manabe T."/>
            <person name="Gomi K."/>
            <person name="Tabuchi M."/>
            <person name="Akimitsu K."/>
            <person name="Kataoka I."/>
        </authorList>
    </citation>
    <scope>NUCLEOTIDE SEQUENCE [LARGE SCALE GENOMIC DNA]</scope>
    <source>
        <strain evidence="4">cv. Fuchu</strain>
    </source>
</reference>
<dbReference type="InterPro" id="IPR015943">
    <property type="entry name" value="WD40/YVTN_repeat-like_dom_sf"/>
</dbReference>
<dbReference type="InterPro" id="IPR036628">
    <property type="entry name" value="Clp_N_dom_sf"/>
</dbReference>
<dbReference type="Gene3D" id="2.130.10.10">
    <property type="entry name" value="YVTN repeat-like/Quinoprotein amine dehydrogenase"/>
    <property type="match status" value="1"/>
</dbReference>
<dbReference type="Gene3D" id="1.10.1780.10">
    <property type="entry name" value="Clp, N-terminal domain"/>
    <property type="match status" value="1"/>
</dbReference>
<evidence type="ECO:0000256" key="1">
    <source>
        <dbReference type="PROSITE-ProRule" id="PRU01251"/>
    </source>
</evidence>